<sequence>MNTLLVYAHPNPLSFNAALAKVVQEEISKLGGPIKVKDLYAMNFDPVLSKEDFQGYHTGQVGEDVKQEQADVAWADLVILLGPVWWHSVPAILKGYIDRVFSIGFAYKYTAQGPEGLLKGKKGLLVTTSGADQKAAEKTGMLTTLQNSLAGATFGFTGFQEYKHHNFFAVPTVSDEDRKQMLFEMREMIKNFA</sequence>
<dbReference type="Gene3D" id="3.40.50.360">
    <property type="match status" value="1"/>
</dbReference>
<feature type="domain" description="Flavodoxin-like fold" evidence="3">
    <location>
        <begin position="1"/>
        <end position="186"/>
    </location>
</feature>
<proteinExistence type="inferred from homology"/>
<reference evidence="4" key="1">
    <citation type="journal article" date="2015" name="Proc. Natl. Acad. Sci. U.S.A.">
        <title>Networks of energetic and metabolic interactions define dynamics in microbial communities.</title>
        <authorList>
            <person name="Embree M."/>
            <person name="Liu J.K."/>
            <person name="Al-Bassam M.M."/>
            <person name="Zengler K."/>
        </authorList>
    </citation>
    <scope>NUCLEOTIDE SEQUENCE</scope>
</reference>
<evidence type="ECO:0000313" key="4">
    <source>
        <dbReference type="EMBL" id="KUG02644.1"/>
    </source>
</evidence>
<protein>
    <submittedName>
        <fullName evidence="4">Nad(P)h oxidoreductase yrkl</fullName>
    </submittedName>
</protein>
<dbReference type="GO" id="GO:0005829">
    <property type="term" value="C:cytosol"/>
    <property type="evidence" value="ECO:0007669"/>
    <property type="project" value="TreeGrafter"/>
</dbReference>
<dbReference type="InterPro" id="IPR051545">
    <property type="entry name" value="NAD(P)H_dehydrogenase_qn"/>
</dbReference>
<dbReference type="SUPFAM" id="SSF52218">
    <property type="entry name" value="Flavoproteins"/>
    <property type="match status" value="1"/>
</dbReference>
<gene>
    <name evidence="4" type="ORF">ASZ90_020012</name>
</gene>
<dbReference type="EMBL" id="LNQE01001916">
    <property type="protein sequence ID" value="KUG02644.1"/>
    <property type="molecule type" value="Genomic_DNA"/>
</dbReference>
<dbReference type="PANTHER" id="PTHR10204">
    <property type="entry name" value="NAD P H OXIDOREDUCTASE-RELATED"/>
    <property type="match status" value="1"/>
</dbReference>
<organism evidence="4">
    <name type="scientific">hydrocarbon metagenome</name>
    <dbReference type="NCBI Taxonomy" id="938273"/>
    <lineage>
        <taxon>unclassified sequences</taxon>
        <taxon>metagenomes</taxon>
        <taxon>ecological metagenomes</taxon>
    </lineage>
</organism>
<accession>A0A0W8E1Y9</accession>
<dbReference type="AlphaFoldDB" id="A0A0W8E1Y9"/>
<evidence type="ECO:0000256" key="2">
    <source>
        <dbReference type="ARBA" id="ARBA00023002"/>
    </source>
</evidence>
<comment type="similarity">
    <text evidence="1">Belongs to the NAD(P)H dehydrogenase (quinone) family.</text>
</comment>
<dbReference type="InterPro" id="IPR029039">
    <property type="entry name" value="Flavoprotein-like_sf"/>
</dbReference>
<dbReference type="GO" id="GO:0003955">
    <property type="term" value="F:NAD(P)H dehydrogenase (quinone) activity"/>
    <property type="evidence" value="ECO:0007669"/>
    <property type="project" value="TreeGrafter"/>
</dbReference>
<comment type="caution">
    <text evidence="4">The sequence shown here is derived from an EMBL/GenBank/DDBJ whole genome shotgun (WGS) entry which is preliminary data.</text>
</comment>
<dbReference type="Pfam" id="PF02525">
    <property type="entry name" value="Flavodoxin_2"/>
    <property type="match status" value="1"/>
</dbReference>
<evidence type="ECO:0000259" key="3">
    <source>
        <dbReference type="Pfam" id="PF02525"/>
    </source>
</evidence>
<dbReference type="InterPro" id="IPR003680">
    <property type="entry name" value="Flavodoxin_fold"/>
</dbReference>
<name>A0A0W8E1Y9_9ZZZZ</name>
<dbReference type="PANTHER" id="PTHR10204:SF34">
    <property type="entry name" value="NAD(P)H DEHYDROGENASE [QUINONE] 1 ISOFORM 1"/>
    <property type="match status" value="1"/>
</dbReference>
<keyword evidence="2" id="KW-0560">Oxidoreductase</keyword>
<evidence type="ECO:0000256" key="1">
    <source>
        <dbReference type="ARBA" id="ARBA00006252"/>
    </source>
</evidence>